<feature type="domain" description="Secretin/TonB short N-terminal" evidence="5">
    <location>
        <begin position="14"/>
        <end position="64"/>
    </location>
</feature>
<comment type="subcellular location">
    <subcellularLocation>
        <location evidence="4">Cell outer membrane</location>
        <topology evidence="4">Multi-pass membrane protein</topology>
    </subcellularLocation>
</comment>
<sequence length="154" mass="16193">LGSALTALARQGQLQIFFESDQVQGLQGPALRGRYEPVEALRQLLRGSGLELVEAAGSFVVRRMPVSTTEANAIELGSVSIVGDGRQVDSASVGRSTLTRKEIERQQAENIPSLLQTLPGVSMGGSSKQGGQTVNIWGLGDAEDVPFSLDGASK</sequence>
<evidence type="ECO:0000313" key="6">
    <source>
        <dbReference type="EMBL" id="MBN7823300.1"/>
    </source>
</evidence>
<accession>A0ABS3D3S8</accession>
<organism evidence="6 7">
    <name type="scientific">Bowmanella yangjiangensis</name>
    <dbReference type="NCBI Taxonomy" id="2811230"/>
    <lineage>
        <taxon>Bacteria</taxon>
        <taxon>Pseudomonadati</taxon>
        <taxon>Pseudomonadota</taxon>
        <taxon>Gammaproteobacteria</taxon>
        <taxon>Alteromonadales</taxon>
        <taxon>Alteromonadaceae</taxon>
        <taxon>Bowmanella</taxon>
    </lineage>
</organism>
<evidence type="ECO:0000259" key="5">
    <source>
        <dbReference type="SMART" id="SM00965"/>
    </source>
</evidence>
<dbReference type="EMBL" id="JAFKCS010000583">
    <property type="protein sequence ID" value="MBN7823300.1"/>
    <property type="molecule type" value="Genomic_DNA"/>
</dbReference>
<dbReference type="SUPFAM" id="SSF56935">
    <property type="entry name" value="Porins"/>
    <property type="match status" value="1"/>
</dbReference>
<keyword evidence="4" id="KW-0812">Transmembrane</keyword>
<feature type="non-terminal residue" evidence="6">
    <location>
        <position position="1"/>
    </location>
</feature>
<dbReference type="Gene3D" id="2.170.130.10">
    <property type="entry name" value="TonB-dependent receptor, plug domain"/>
    <property type="match status" value="1"/>
</dbReference>
<dbReference type="RefSeq" id="WP_206597051.1">
    <property type="nucleotide sequence ID" value="NZ_JAFKCS010000583.1"/>
</dbReference>
<evidence type="ECO:0000313" key="7">
    <source>
        <dbReference type="Proteomes" id="UP000663992"/>
    </source>
</evidence>
<keyword evidence="2 4" id="KW-0472">Membrane</keyword>
<dbReference type="Proteomes" id="UP000663992">
    <property type="component" value="Unassembled WGS sequence"/>
</dbReference>
<dbReference type="InterPro" id="IPR037066">
    <property type="entry name" value="Plug_dom_sf"/>
</dbReference>
<dbReference type="PANTHER" id="PTHR30442">
    <property type="entry name" value="IRON III DICITRATE TRANSPORT PROTEIN FECA"/>
    <property type="match status" value="1"/>
</dbReference>
<dbReference type="InterPro" id="IPR039426">
    <property type="entry name" value="TonB-dep_rcpt-like"/>
</dbReference>
<dbReference type="Pfam" id="PF07715">
    <property type="entry name" value="Plug"/>
    <property type="match status" value="1"/>
</dbReference>
<dbReference type="SMART" id="SM00965">
    <property type="entry name" value="STN"/>
    <property type="match status" value="1"/>
</dbReference>
<keyword evidence="4" id="KW-1134">Transmembrane beta strand</keyword>
<dbReference type="Pfam" id="PF07660">
    <property type="entry name" value="STN"/>
    <property type="match status" value="1"/>
</dbReference>
<feature type="non-terminal residue" evidence="6">
    <location>
        <position position="154"/>
    </location>
</feature>
<gene>
    <name evidence="6" type="ORF">J0A65_25770</name>
</gene>
<reference evidence="6 7" key="1">
    <citation type="submission" date="2021-03" db="EMBL/GenBank/DDBJ databases">
        <title>novel species isolated from a fishpond in China.</title>
        <authorList>
            <person name="Lu H."/>
            <person name="Cai Z."/>
        </authorList>
    </citation>
    <scope>NUCLEOTIDE SEQUENCE [LARGE SCALE GENOMIC DNA]</scope>
    <source>
        <strain evidence="6 7">Y57</strain>
    </source>
</reference>
<name>A0ABS3D3S8_9ALTE</name>
<evidence type="ECO:0000256" key="2">
    <source>
        <dbReference type="ARBA" id="ARBA00023136"/>
    </source>
</evidence>
<comment type="caution">
    <text evidence="6">The sequence shown here is derived from an EMBL/GenBank/DDBJ whole genome shotgun (WGS) entry which is preliminary data.</text>
</comment>
<protein>
    <submittedName>
        <fullName evidence="6">TonB-dependent receptor plug domain-containing protein</fullName>
    </submittedName>
</protein>
<evidence type="ECO:0000256" key="1">
    <source>
        <dbReference type="ARBA" id="ARBA00022448"/>
    </source>
</evidence>
<dbReference type="PANTHER" id="PTHR30442:SF0">
    <property type="entry name" value="FE(3+) DICITRATE TRANSPORT PROTEIN FECA"/>
    <property type="match status" value="1"/>
</dbReference>
<dbReference type="PROSITE" id="PS52016">
    <property type="entry name" value="TONB_DEPENDENT_REC_3"/>
    <property type="match status" value="1"/>
</dbReference>
<dbReference type="Gene3D" id="3.55.50.30">
    <property type="match status" value="1"/>
</dbReference>
<keyword evidence="1 4" id="KW-0813">Transport</keyword>
<comment type="similarity">
    <text evidence="4">Belongs to the TonB-dependent receptor family.</text>
</comment>
<dbReference type="InterPro" id="IPR011662">
    <property type="entry name" value="Secretin/TonB_short_N"/>
</dbReference>
<keyword evidence="3 4" id="KW-0998">Cell outer membrane</keyword>
<proteinExistence type="inferred from homology"/>
<keyword evidence="6" id="KW-0675">Receptor</keyword>
<keyword evidence="7" id="KW-1185">Reference proteome</keyword>
<evidence type="ECO:0000256" key="4">
    <source>
        <dbReference type="PROSITE-ProRule" id="PRU01360"/>
    </source>
</evidence>
<dbReference type="InterPro" id="IPR012910">
    <property type="entry name" value="Plug_dom"/>
</dbReference>
<evidence type="ECO:0000256" key="3">
    <source>
        <dbReference type="ARBA" id="ARBA00023237"/>
    </source>
</evidence>